<name>A0A1Z4KP72_ANAVA</name>
<protein>
    <recommendedName>
        <fullName evidence="1">GmrSD restriction endonucleases C-terminal domain-containing protein</fullName>
    </recommendedName>
</protein>
<accession>A0A1Z4KP72</accession>
<dbReference type="Proteomes" id="UP000217507">
    <property type="component" value="Chromosome"/>
</dbReference>
<dbReference type="InterPro" id="IPR011089">
    <property type="entry name" value="GmrSD_C"/>
</dbReference>
<reference evidence="2 3" key="1">
    <citation type="submission" date="2017-06" db="EMBL/GenBank/DDBJ databases">
        <title>Genome sequencing of cyanobaciteial culture collection at National Institute for Environmental Studies (NIES).</title>
        <authorList>
            <person name="Hirose Y."/>
            <person name="Shimura Y."/>
            <person name="Fujisawa T."/>
            <person name="Nakamura Y."/>
            <person name="Kawachi M."/>
        </authorList>
    </citation>
    <scope>NUCLEOTIDE SEQUENCE [LARGE SCALE GENOMIC DNA]</scope>
    <source>
        <strain evidence="2 3">NIES-23</strain>
    </source>
</reference>
<gene>
    <name evidence="2" type="ORF">NIES23_35660</name>
</gene>
<organism evidence="2 3">
    <name type="scientific">Trichormus variabilis NIES-23</name>
    <dbReference type="NCBI Taxonomy" id="1973479"/>
    <lineage>
        <taxon>Bacteria</taxon>
        <taxon>Bacillati</taxon>
        <taxon>Cyanobacteriota</taxon>
        <taxon>Cyanophyceae</taxon>
        <taxon>Nostocales</taxon>
        <taxon>Nostocaceae</taxon>
        <taxon>Trichormus</taxon>
    </lineage>
</organism>
<feature type="domain" description="GmrSD restriction endonucleases C-terminal" evidence="1">
    <location>
        <begin position="191"/>
        <end position="334"/>
    </location>
</feature>
<dbReference type="Pfam" id="PF07510">
    <property type="entry name" value="GmrSD_C"/>
    <property type="match status" value="1"/>
</dbReference>
<dbReference type="EMBL" id="AP018216">
    <property type="protein sequence ID" value="BAY70758.1"/>
    <property type="molecule type" value="Genomic_DNA"/>
</dbReference>
<evidence type="ECO:0000313" key="3">
    <source>
        <dbReference type="Proteomes" id="UP000217507"/>
    </source>
</evidence>
<evidence type="ECO:0000313" key="2">
    <source>
        <dbReference type="EMBL" id="BAY70758.1"/>
    </source>
</evidence>
<evidence type="ECO:0000259" key="1">
    <source>
        <dbReference type="Pfam" id="PF07510"/>
    </source>
</evidence>
<proteinExistence type="predicted"/>
<dbReference type="AlphaFoldDB" id="A0A1Z4KP72"/>
<sequence length="341" mass="40047">MEDNWDTILSYPATEVEQFFRNYYASHQGKGAAKRNLADTFRDDIFKFPPGFVLESSDTEEAKKVSKTISDIKNEQQVFIEVSERRWPYREATASDWQQERLQRLIKVLRHTLCIPLLLSFYHCLSEKEFIEVIDILERFAFRYITIVGAHAEKISTIYYDHAKLIRQAPQDYKISTLRSELKAVQEKYAPDETFESLLMQKLSYQDNSSKKMIIRHFLTTLEDHTGWYSNGANGKPKPNEISIFDLSKVTIEHIYPQNVNSNLISEELEPWKHDIGNLSFWPGRNNSTASNKLFADKRNLYELSNVTLNRELAKLDDWNIQQFQQRKIKLLKMAKKIFTV</sequence>
<dbReference type="PANTHER" id="PTHR35149:SF1">
    <property type="entry name" value="DUF5655 DOMAIN-CONTAINING PROTEIN"/>
    <property type="match status" value="1"/>
</dbReference>
<dbReference type="PANTHER" id="PTHR35149">
    <property type="entry name" value="SLL5132 PROTEIN"/>
    <property type="match status" value="1"/>
</dbReference>